<organism evidence="8 9">
    <name type="scientific">Plantibacter cousiniae</name>
    <name type="common">nom. nud.</name>
    <dbReference type="NCBI Taxonomy" id="199709"/>
    <lineage>
        <taxon>Bacteria</taxon>
        <taxon>Bacillati</taxon>
        <taxon>Actinomycetota</taxon>
        <taxon>Actinomycetes</taxon>
        <taxon>Micrococcales</taxon>
        <taxon>Microbacteriaceae</taxon>
        <taxon>Plantibacter</taxon>
    </lineage>
</organism>
<dbReference type="Gene3D" id="3.20.20.70">
    <property type="entry name" value="Aldolase class I"/>
    <property type="match status" value="1"/>
</dbReference>
<dbReference type="Pfam" id="PF16875">
    <property type="entry name" value="Glyco_hydro_36N"/>
    <property type="match status" value="1"/>
</dbReference>
<evidence type="ECO:0000259" key="6">
    <source>
        <dbReference type="Pfam" id="PF16874"/>
    </source>
</evidence>
<gene>
    <name evidence="8" type="ORF">SAMN06295973_0623</name>
</gene>
<dbReference type="PRINTS" id="PR00743">
    <property type="entry name" value="GLHYDRLASE36"/>
</dbReference>
<dbReference type="Pfam" id="PF16874">
    <property type="entry name" value="Glyco_hydro_36C"/>
    <property type="match status" value="1"/>
</dbReference>
<dbReference type="InterPro" id="IPR038417">
    <property type="entry name" value="Alpga-gal_N_sf"/>
</dbReference>
<feature type="domain" description="Glycosyl hydrolase family 36 N-terminal" evidence="7">
    <location>
        <begin position="28"/>
        <end position="259"/>
    </location>
</feature>
<evidence type="ECO:0000256" key="3">
    <source>
        <dbReference type="ARBA" id="ARBA00022801"/>
    </source>
</evidence>
<dbReference type="InterPro" id="IPR002252">
    <property type="entry name" value="Glyco_hydro_36"/>
</dbReference>
<dbReference type="Gene3D" id="2.60.40.1180">
    <property type="entry name" value="Golgi alpha-mannosidase II"/>
    <property type="match status" value="1"/>
</dbReference>
<dbReference type="InterPro" id="IPR031704">
    <property type="entry name" value="Glyco_hydro_36_N"/>
</dbReference>
<comment type="catalytic activity">
    <reaction evidence="1 5">
        <text>Hydrolysis of terminal, non-reducing alpha-D-galactose residues in alpha-D-galactosides, including galactose oligosaccharides, galactomannans and galactolipids.</text>
        <dbReference type="EC" id="3.2.1.22"/>
    </reaction>
</comment>
<protein>
    <recommendedName>
        <fullName evidence="2 5">Alpha-galactosidase</fullName>
        <ecNumber evidence="2 5">3.2.1.22</ecNumber>
    </recommendedName>
</protein>
<feature type="domain" description="Glycosyl hydrolase family 36 C-terminal" evidence="6">
    <location>
        <begin position="617"/>
        <end position="708"/>
    </location>
</feature>
<dbReference type="Proteomes" id="UP000190827">
    <property type="component" value="Unassembled WGS sequence"/>
</dbReference>
<keyword evidence="4 5" id="KW-0326">Glycosidase</keyword>
<dbReference type="Pfam" id="PF02065">
    <property type="entry name" value="Melibiase"/>
    <property type="match status" value="1"/>
</dbReference>
<dbReference type="EC" id="3.2.1.22" evidence="2 5"/>
<evidence type="ECO:0000256" key="4">
    <source>
        <dbReference type="ARBA" id="ARBA00023295"/>
    </source>
</evidence>
<comment type="similarity">
    <text evidence="5">Belongs to the glycosyl hydrolase.</text>
</comment>
<evidence type="ECO:0000259" key="7">
    <source>
        <dbReference type="Pfam" id="PF16875"/>
    </source>
</evidence>
<dbReference type="Gene3D" id="2.70.98.60">
    <property type="entry name" value="alpha-galactosidase from lactobacil brevis"/>
    <property type="match status" value="1"/>
</dbReference>
<dbReference type="PANTHER" id="PTHR43053">
    <property type="entry name" value="GLYCOSIDASE FAMILY 31"/>
    <property type="match status" value="1"/>
</dbReference>
<keyword evidence="9" id="KW-1185">Reference proteome</keyword>
<dbReference type="CDD" id="cd14791">
    <property type="entry name" value="GH36"/>
    <property type="match status" value="1"/>
</dbReference>
<proteinExistence type="inferred from homology"/>
<keyword evidence="3 5" id="KW-0378">Hydrolase</keyword>
<dbReference type="InterPro" id="IPR013785">
    <property type="entry name" value="Aldolase_TIM"/>
</dbReference>
<evidence type="ECO:0000256" key="2">
    <source>
        <dbReference type="ARBA" id="ARBA00012755"/>
    </source>
</evidence>
<evidence type="ECO:0000313" key="9">
    <source>
        <dbReference type="Proteomes" id="UP000190827"/>
    </source>
</evidence>
<comment type="caution">
    <text evidence="8">The sequence shown here is derived from an EMBL/GenBank/DDBJ whole genome shotgun (WGS) entry which is preliminary data.</text>
</comment>
<sequence length="728" mass="80509">MSTDTRQPVVHLRSRAVSVVIDLHDGRLPSIAHWGADLGALDDAELADVVRGAERFVTENAPDRPTRLAVLPEQSEAWLGRPGITGSRDGRDWSPLFTMEPAQVTPRTVTVDGDDTEAGLAIRVEFELSEAGLLRVRVTLRNVADGVYRLDDLHLALPIPARAREVLDLAGRWGKERTPQRSPLRVGAWVREDRRGRTGPDVPLVLNVGVPGFGFAGGEVWGVHVGWSGNQRHLAERLSTGDQVIGGGELLLPDEIRLARGDAYTSPWVYGAHGDGLDAQAALFHEHLRAQPGHPARDRPLTLNVWEAVYFDHDAEALMQLAEVASSLGIERFVLDDGWFRGRRHDRAGLGDWFVDEEVWPDGLQPLADRVRSLGMEFGLWFEPEMVNLDSDLAREHPDWIMQTGGRLPIPARNQQVLDLGRPEAFAAVLERMTAILTEVDIAYIKWDQNRDLVDAGSAPDGRAGVHRQTAAVYRLMDELTRRFPELEIESCSSGGSRVDLGVLERTHRVWASDCSDPLERQQINRWTAQLVPLERLGAHIASGRSHTTGRSHELSFRAATALFGHLGVEWDLRQASPAELEELRGWFGLYRRTRDLLHTGRLVREDVFDDALQITGVVAEDRSRALFSLTFLSRSDVARIGRFTLRGLDPERRYRVRPLRIGEPSGGRAVPAWFGEEDEVDGPLAGWTGVVASGAVLSHSGLQTPPSAPERAWIVDVSAVGEDGDAG</sequence>
<dbReference type="PIRSF" id="PIRSF005536">
    <property type="entry name" value="Agal"/>
    <property type="match status" value="1"/>
</dbReference>
<evidence type="ECO:0000256" key="5">
    <source>
        <dbReference type="PIRNR" id="PIRNR005536"/>
    </source>
</evidence>
<name>A0ABY1LH98_9MICO</name>
<evidence type="ECO:0000256" key="1">
    <source>
        <dbReference type="ARBA" id="ARBA00001255"/>
    </source>
</evidence>
<dbReference type="InterPro" id="IPR013780">
    <property type="entry name" value="Glyco_hydro_b"/>
</dbReference>
<dbReference type="InterPro" id="IPR050985">
    <property type="entry name" value="Alpha-glycosidase_related"/>
</dbReference>
<reference evidence="8 9" key="1">
    <citation type="submission" date="2017-02" db="EMBL/GenBank/DDBJ databases">
        <authorList>
            <person name="Varghese N."/>
            <person name="Submissions S."/>
        </authorList>
    </citation>
    <scope>NUCLEOTIDE SEQUENCE [LARGE SCALE GENOMIC DNA]</scope>
    <source>
        <strain evidence="8 9">VKM Ac-1787</strain>
    </source>
</reference>
<dbReference type="InterPro" id="IPR031705">
    <property type="entry name" value="Glyco_hydro_36_C"/>
</dbReference>
<dbReference type="SUPFAM" id="SSF51445">
    <property type="entry name" value="(Trans)glycosidases"/>
    <property type="match status" value="1"/>
</dbReference>
<dbReference type="PANTHER" id="PTHR43053:SF3">
    <property type="entry name" value="ALPHA-GALACTOSIDASE C-RELATED"/>
    <property type="match status" value="1"/>
</dbReference>
<dbReference type="InterPro" id="IPR017853">
    <property type="entry name" value="GH"/>
</dbReference>
<accession>A0ABY1LH98</accession>
<dbReference type="EMBL" id="FUZO01000001">
    <property type="protein sequence ID" value="SKC40548.1"/>
    <property type="molecule type" value="Genomic_DNA"/>
</dbReference>
<evidence type="ECO:0000313" key="8">
    <source>
        <dbReference type="EMBL" id="SKC40548.1"/>
    </source>
</evidence>
<dbReference type="RefSeq" id="WP_079704674.1">
    <property type="nucleotide sequence ID" value="NZ_FUZO01000001.1"/>
</dbReference>